<dbReference type="Gene3D" id="1.10.10.10">
    <property type="entry name" value="Winged helix-like DNA-binding domain superfamily/Winged helix DNA-binding domain"/>
    <property type="match status" value="1"/>
</dbReference>
<keyword evidence="2" id="KW-1185">Reference proteome</keyword>
<dbReference type="Proteomes" id="UP000593892">
    <property type="component" value="Chromosome"/>
</dbReference>
<evidence type="ECO:0000313" key="2">
    <source>
        <dbReference type="Proteomes" id="UP000593892"/>
    </source>
</evidence>
<dbReference type="KEGG" id="pfer:IRI77_32265"/>
<proteinExistence type="predicted"/>
<gene>
    <name evidence="1" type="ORF">IRI77_32265</name>
</gene>
<evidence type="ECO:0000313" key="1">
    <source>
        <dbReference type="EMBL" id="QOY87387.1"/>
    </source>
</evidence>
<reference evidence="1 2" key="1">
    <citation type="submission" date="2020-10" db="EMBL/GenBank/DDBJ databases">
        <title>Complete genome sequence of Paludibaculum fermentans P105T, a facultatively anaerobic acidobacterium capable of dissimilatory Fe(III) reduction.</title>
        <authorList>
            <person name="Dedysh S.N."/>
            <person name="Beletsky A.V."/>
            <person name="Kulichevskaya I.S."/>
            <person name="Mardanov A.V."/>
            <person name="Ravin N.V."/>
        </authorList>
    </citation>
    <scope>NUCLEOTIDE SEQUENCE [LARGE SCALE GENOMIC DNA]</scope>
    <source>
        <strain evidence="1 2">P105</strain>
    </source>
</reference>
<protein>
    <recommendedName>
        <fullName evidence="3">PadR family transcriptional regulator</fullName>
    </recommendedName>
</protein>
<dbReference type="RefSeq" id="WP_194449056.1">
    <property type="nucleotide sequence ID" value="NZ_CP063849.1"/>
</dbReference>
<evidence type="ECO:0008006" key="3">
    <source>
        <dbReference type="Google" id="ProtNLM"/>
    </source>
</evidence>
<dbReference type="InterPro" id="IPR036388">
    <property type="entry name" value="WH-like_DNA-bd_sf"/>
</dbReference>
<dbReference type="EMBL" id="CP063849">
    <property type="protein sequence ID" value="QOY87387.1"/>
    <property type="molecule type" value="Genomic_DNA"/>
</dbReference>
<dbReference type="AlphaFoldDB" id="A0A7S7NPH2"/>
<dbReference type="InterPro" id="IPR036390">
    <property type="entry name" value="WH_DNA-bd_sf"/>
</dbReference>
<accession>A0A7S7NPH2</accession>
<name>A0A7S7NPH2_PALFE</name>
<sequence>MPATLYTTIQRLLEHSLTEEVEGPDDADSRRRYHRVTTDGSAALRLELDRMAASLAKTRSMSLRTAEPR</sequence>
<dbReference type="SUPFAM" id="SSF46785">
    <property type="entry name" value="Winged helix' DNA-binding domain"/>
    <property type="match status" value="1"/>
</dbReference>
<organism evidence="1 2">
    <name type="scientific">Paludibaculum fermentans</name>
    <dbReference type="NCBI Taxonomy" id="1473598"/>
    <lineage>
        <taxon>Bacteria</taxon>
        <taxon>Pseudomonadati</taxon>
        <taxon>Acidobacteriota</taxon>
        <taxon>Terriglobia</taxon>
        <taxon>Bryobacterales</taxon>
        <taxon>Bryobacteraceae</taxon>
        <taxon>Paludibaculum</taxon>
    </lineage>
</organism>